<evidence type="ECO:0000256" key="1">
    <source>
        <dbReference type="ARBA" id="ARBA00006484"/>
    </source>
</evidence>
<comment type="caution">
    <text evidence="3">The sequence shown here is derived from an EMBL/GenBank/DDBJ whole genome shotgun (WGS) entry which is preliminary data.</text>
</comment>
<evidence type="ECO:0000256" key="2">
    <source>
        <dbReference type="ARBA" id="ARBA00023002"/>
    </source>
</evidence>
<protein>
    <submittedName>
        <fullName evidence="3">Glucose 1-dehydrogenase</fullName>
        <ecNumber evidence="3">1.1.1.47</ecNumber>
    </submittedName>
</protein>
<sequence>MKRLTGKTALVTGASKGIGAGIAKSLAKEGAFVIVNYSSSKEAADEVVSDIQQDGGKAIALQGNVAVAQDVKALFMKVKEISGSVDVLVNNAGVFQFEPVEEVTEAEFHRQFNTNVLGTILVIQESLNFFSREGGSIINISSIASKNPVPGSVLYASTKAAIDSLTLALAKELAPRNIRVNMVAPGHTETEGTHRIGLVGSDHAEALAASTPIGSRLGQPEDIAPAVVFLASDDAAWLTGERINASGGIR</sequence>
<organism evidence="3 4">
    <name type="scientific">Paenibacillus artemisiicola</name>
    <dbReference type="NCBI Taxonomy" id="1172618"/>
    <lineage>
        <taxon>Bacteria</taxon>
        <taxon>Bacillati</taxon>
        <taxon>Bacillota</taxon>
        <taxon>Bacilli</taxon>
        <taxon>Bacillales</taxon>
        <taxon>Paenibacillaceae</taxon>
        <taxon>Paenibacillus</taxon>
    </lineage>
</organism>
<keyword evidence="2 3" id="KW-0560">Oxidoreductase</keyword>
<dbReference type="PANTHER" id="PTHR43639">
    <property type="entry name" value="OXIDOREDUCTASE, SHORT-CHAIN DEHYDROGENASE/REDUCTASE FAMILY (AFU_ORTHOLOGUE AFUA_5G02870)"/>
    <property type="match status" value="1"/>
</dbReference>
<dbReference type="PRINTS" id="PR00080">
    <property type="entry name" value="SDRFAMILY"/>
</dbReference>
<dbReference type="PROSITE" id="PS00061">
    <property type="entry name" value="ADH_SHORT"/>
    <property type="match status" value="1"/>
</dbReference>
<dbReference type="EC" id="1.1.1.47" evidence="3"/>
<dbReference type="InterPro" id="IPR002347">
    <property type="entry name" value="SDR_fam"/>
</dbReference>
<dbReference type="NCBIfam" id="NF005559">
    <property type="entry name" value="PRK07231.1"/>
    <property type="match status" value="1"/>
</dbReference>
<dbReference type="PANTHER" id="PTHR43639:SF1">
    <property type="entry name" value="SHORT-CHAIN DEHYDROGENASE_REDUCTASE FAMILY PROTEIN"/>
    <property type="match status" value="1"/>
</dbReference>
<evidence type="ECO:0000313" key="4">
    <source>
        <dbReference type="Proteomes" id="UP000670947"/>
    </source>
</evidence>
<proteinExistence type="inferred from homology"/>
<dbReference type="PRINTS" id="PR00081">
    <property type="entry name" value="GDHRDH"/>
</dbReference>
<dbReference type="Proteomes" id="UP000670947">
    <property type="component" value="Unassembled WGS sequence"/>
</dbReference>
<comment type="similarity">
    <text evidence="1">Belongs to the short-chain dehydrogenases/reductases (SDR) family.</text>
</comment>
<name>A0ABS3W5R8_9BACL</name>
<dbReference type="Gene3D" id="3.40.50.720">
    <property type="entry name" value="NAD(P)-binding Rossmann-like Domain"/>
    <property type="match status" value="1"/>
</dbReference>
<dbReference type="RefSeq" id="WP_208846652.1">
    <property type="nucleotide sequence ID" value="NZ_JAGGDJ010000002.1"/>
</dbReference>
<dbReference type="SUPFAM" id="SSF51735">
    <property type="entry name" value="NAD(P)-binding Rossmann-fold domains"/>
    <property type="match status" value="1"/>
</dbReference>
<dbReference type="InterPro" id="IPR036291">
    <property type="entry name" value="NAD(P)-bd_dom_sf"/>
</dbReference>
<gene>
    <name evidence="3" type="ORF">I8J29_05510</name>
</gene>
<reference evidence="3 4" key="1">
    <citation type="submission" date="2021-03" db="EMBL/GenBank/DDBJ databases">
        <title>Paenibacillus artemisicola MWE-103 whole genome sequence.</title>
        <authorList>
            <person name="Ham Y.J."/>
        </authorList>
    </citation>
    <scope>NUCLEOTIDE SEQUENCE [LARGE SCALE GENOMIC DNA]</scope>
    <source>
        <strain evidence="3 4">MWE-103</strain>
    </source>
</reference>
<dbReference type="InterPro" id="IPR020904">
    <property type="entry name" value="Sc_DH/Rdtase_CS"/>
</dbReference>
<dbReference type="Pfam" id="PF13561">
    <property type="entry name" value="adh_short_C2"/>
    <property type="match status" value="1"/>
</dbReference>
<keyword evidence="4" id="KW-1185">Reference proteome</keyword>
<dbReference type="EMBL" id="JAGGDJ010000002">
    <property type="protein sequence ID" value="MBO7743643.1"/>
    <property type="molecule type" value="Genomic_DNA"/>
</dbReference>
<dbReference type="GO" id="GO:0047936">
    <property type="term" value="F:glucose 1-dehydrogenase [NAD(P)+] activity"/>
    <property type="evidence" value="ECO:0007669"/>
    <property type="project" value="UniProtKB-EC"/>
</dbReference>
<evidence type="ECO:0000313" key="3">
    <source>
        <dbReference type="EMBL" id="MBO7743643.1"/>
    </source>
</evidence>
<accession>A0ABS3W5R8</accession>